<organism evidence="2 3">
    <name type="scientific">Paragemmobacter aquarius</name>
    <dbReference type="NCBI Taxonomy" id="2169400"/>
    <lineage>
        <taxon>Bacteria</taxon>
        <taxon>Pseudomonadati</taxon>
        <taxon>Pseudomonadota</taxon>
        <taxon>Alphaproteobacteria</taxon>
        <taxon>Rhodobacterales</taxon>
        <taxon>Paracoccaceae</taxon>
        <taxon>Paragemmobacter</taxon>
    </lineage>
</organism>
<gene>
    <name evidence="2" type="ORF">HYN69_02600</name>
</gene>
<dbReference type="PANTHER" id="PTHR34980:SF2">
    <property type="entry name" value="INNER MEMBRANE PROTEIN YHAH-RELATED"/>
    <property type="match status" value="1"/>
</dbReference>
<dbReference type="KEGG" id="geh:HYN69_02600"/>
<dbReference type="GO" id="GO:0005886">
    <property type="term" value="C:plasma membrane"/>
    <property type="evidence" value="ECO:0007669"/>
    <property type="project" value="TreeGrafter"/>
</dbReference>
<dbReference type="PANTHER" id="PTHR34980">
    <property type="entry name" value="INNER MEMBRANE PROTEIN-RELATED-RELATED"/>
    <property type="match status" value="1"/>
</dbReference>
<feature type="transmembrane region" description="Helical" evidence="1">
    <location>
        <begin position="26"/>
        <end position="48"/>
    </location>
</feature>
<feature type="transmembrane region" description="Helical" evidence="1">
    <location>
        <begin position="60"/>
        <end position="78"/>
    </location>
</feature>
<name>A0A2S0UIA4_9RHOB</name>
<evidence type="ECO:0000256" key="1">
    <source>
        <dbReference type="SAM" id="Phobius"/>
    </source>
</evidence>
<dbReference type="EMBL" id="CP028918">
    <property type="protein sequence ID" value="AWB47544.1"/>
    <property type="molecule type" value="Genomic_DNA"/>
</dbReference>
<protein>
    <submittedName>
        <fullName evidence="2">DUF805 domain-containing protein</fullName>
    </submittedName>
</protein>
<keyword evidence="3" id="KW-1185">Reference proteome</keyword>
<keyword evidence="1" id="KW-0472">Membrane</keyword>
<reference evidence="2 3" key="1">
    <citation type="submission" date="2018-04" db="EMBL/GenBank/DDBJ databases">
        <title>Genome sequencing of Gemmobacter.</title>
        <authorList>
            <person name="Yi H."/>
            <person name="Baek M.-G."/>
        </authorList>
    </citation>
    <scope>NUCLEOTIDE SEQUENCE [LARGE SCALE GENOMIC DNA]</scope>
    <source>
        <strain evidence="2 3">HYN0069</strain>
    </source>
</reference>
<dbReference type="Pfam" id="PF05656">
    <property type="entry name" value="DUF805"/>
    <property type="match status" value="1"/>
</dbReference>
<evidence type="ECO:0000313" key="3">
    <source>
        <dbReference type="Proteomes" id="UP000244496"/>
    </source>
</evidence>
<dbReference type="OrthoDB" id="9812349at2"/>
<evidence type="ECO:0000313" key="2">
    <source>
        <dbReference type="EMBL" id="AWB47544.1"/>
    </source>
</evidence>
<sequence length="131" mass="14716">MNFQHAVRSVLFNYVTFSGRARRAEYWFWALFCVLANLALGILDGAIFGRNMMQHMDGSGPLSAVFTLLTLLPSIAVGVRRLHDIDRTGWWLLIVFLPLIGWILLLVWACTRGTIGPNRFGPDPVTEPQTA</sequence>
<feature type="transmembrane region" description="Helical" evidence="1">
    <location>
        <begin position="90"/>
        <end position="110"/>
    </location>
</feature>
<keyword evidence="1" id="KW-0812">Transmembrane</keyword>
<accession>A0A2S0UIA4</accession>
<dbReference type="InterPro" id="IPR008523">
    <property type="entry name" value="DUF805"/>
</dbReference>
<proteinExistence type="predicted"/>
<keyword evidence="1" id="KW-1133">Transmembrane helix</keyword>
<dbReference type="RefSeq" id="WP_108434371.1">
    <property type="nucleotide sequence ID" value="NZ_CP028918.1"/>
</dbReference>
<dbReference type="Proteomes" id="UP000244496">
    <property type="component" value="Chromosome"/>
</dbReference>
<dbReference type="AlphaFoldDB" id="A0A2S0UIA4"/>